<evidence type="ECO:0000313" key="1">
    <source>
        <dbReference type="EMBL" id="MFC6079694.1"/>
    </source>
</evidence>
<evidence type="ECO:0000313" key="2">
    <source>
        <dbReference type="Proteomes" id="UP001596137"/>
    </source>
</evidence>
<organism evidence="1 2">
    <name type="scientific">Sphaerisporangium aureirubrum</name>
    <dbReference type="NCBI Taxonomy" id="1544736"/>
    <lineage>
        <taxon>Bacteria</taxon>
        <taxon>Bacillati</taxon>
        <taxon>Actinomycetota</taxon>
        <taxon>Actinomycetes</taxon>
        <taxon>Streptosporangiales</taxon>
        <taxon>Streptosporangiaceae</taxon>
        <taxon>Sphaerisporangium</taxon>
    </lineage>
</organism>
<protein>
    <recommendedName>
        <fullName evidence="3">DUF3800 domain-containing protein</fullName>
    </recommendedName>
</protein>
<sequence length="248" mass="27954">MAAAINSGHGAGGWVDRVRLIAHLKPSRPTILPPVEFMSCCGGNPTKPWTGWEAFMYAAWGDESASCERRDPGTYMMAAILSEFRAISHLRDAMRSLLLKGQRKVHWHAESSDRRLKLVDAVADMPIEGLVVVRSSGGLDRIERRRRKCLEQLFRELDCMGCAHLVLEPRGPADDKRDHQMMQHMRRRKEVSSGLRLAHEPGPKDPMLWIPDIFCGAVSQARVGEPKYLERISSRVTVQVIKTTDLFS</sequence>
<comment type="caution">
    <text evidence="1">The sequence shown here is derived from an EMBL/GenBank/DDBJ whole genome shotgun (WGS) entry which is preliminary data.</text>
</comment>
<gene>
    <name evidence="1" type="ORF">ACFP1K_00860</name>
</gene>
<dbReference type="EMBL" id="JBHSRF010000001">
    <property type="protein sequence ID" value="MFC6079694.1"/>
    <property type="molecule type" value="Genomic_DNA"/>
</dbReference>
<accession>A0ABW1NAK9</accession>
<dbReference type="Proteomes" id="UP001596137">
    <property type="component" value="Unassembled WGS sequence"/>
</dbReference>
<reference evidence="2" key="1">
    <citation type="journal article" date="2019" name="Int. J. Syst. Evol. Microbiol.">
        <title>The Global Catalogue of Microorganisms (GCM) 10K type strain sequencing project: providing services to taxonomists for standard genome sequencing and annotation.</title>
        <authorList>
            <consortium name="The Broad Institute Genomics Platform"/>
            <consortium name="The Broad Institute Genome Sequencing Center for Infectious Disease"/>
            <person name="Wu L."/>
            <person name="Ma J."/>
        </authorList>
    </citation>
    <scope>NUCLEOTIDE SEQUENCE [LARGE SCALE GENOMIC DNA]</scope>
    <source>
        <strain evidence="2">JCM 30346</strain>
    </source>
</reference>
<evidence type="ECO:0008006" key="3">
    <source>
        <dbReference type="Google" id="ProtNLM"/>
    </source>
</evidence>
<keyword evidence="2" id="KW-1185">Reference proteome</keyword>
<proteinExistence type="predicted"/>
<dbReference type="RefSeq" id="WP_380807686.1">
    <property type="nucleotide sequence ID" value="NZ_JBHTLB010000006.1"/>
</dbReference>
<name>A0ABW1NAK9_9ACTN</name>